<evidence type="ECO:0000313" key="1">
    <source>
        <dbReference type="EMBL" id="CCC58138.1"/>
    </source>
</evidence>
<dbReference type="EMBL" id="CAKP01000020">
    <property type="protein sequence ID" value="CCC58138.1"/>
    <property type="molecule type" value="Genomic_DNA"/>
</dbReference>
<organism evidence="1 2">
    <name type="scientific">Caloramator australicus RC3</name>
    <dbReference type="NCBI Taxonomy" id="857293"/>
    <lineage>
        <taxon>Bacteria</taxon>
        <taxon>Bacillati</taxon>
        <taxon>Bacillota</taxon>
        <taxon>Clostridia</taxon>
        <taxon>Eubacteriales</taxon>
        <taxon>Clostridiaceae</taxon>
        <taxon>Caloramator</taxon>
    </lineage>
</organism>
<comment type="caution">
    <text evidence="1">The sequence shown here is derived from an EMBL/GenBank/DDBJ whole genome shotgun (WGS) entry which is preliminary data.</text>
</comment>
<name>G0V4U8_9CLOT</name>
<protein>
    <submittedName>
        <fullName evidence="1">Uncharacterized protein</fullName>
    </submittedName>
</protein>
<evidence type="ECO:0000313" key="2">
    <source>
        <dbReference type="Proteomes" id="UP000007652"/>
    </source>
</evidence>
<dbReference type="Proteomes" id="UP000007652">
    <property type="component" value="Unassembled WGS sequence"/>
</dbReference>
<accession>G0V4U8</accession>
<dbReference type="RefSeq" id="WP_008907855.1">
    <property type="nucleotide sequence ID" value="NZ_CAKP01000020.1"/>
</dbReference>
<proteinExistence type="predicted"/>
<dbReference type="AlphaFoldDB" id="G0V4U8"/>
<gene>
    <name evidence="1" type="ORF">CAAU_0489</name>
</gene>
<dbReference type="OrthoDB" id="9843321at2"/>
<reference evidence="1 2" key="1">
    <citation type="journal article" date="2011" name="J. Bacteriol.">
        <title>Draft genome sequence of Caloramator australicus strain RC3T, a thermoanaerobe from the Great Artesian Basin of Australia.</title>
        <authorList>
            <person name="Ogg C.D."/>
            <person name="Patel B.K.C."/>
        </authorList>
    </citation>
    <scope>NUCLEOTIDE SEQUENCE [LARGE SCALE GENOMIC DNA]</scope>
    <source>
        <strain evidence="1 2">RC3</strain>
    </source>
</reference>
<keyword evidence="2" id="KW-1185">Reference proteome</keyword>
<sequence>MRSNKNSLIYLFIITFLLALDLRTTLKISYFYQTSLNAILTEYNKGLQEFKKSNNPEDIRSSVRIAEQINISEPESLNGLTLTNILFKKQNQKCIDYIKILLDFSREIYINPSNKNTIIEVYENNEKIINLTSEVKSKGIIKTLNLQKEINLLIDKSFVDIADYIRGQK</sequence>